<dbReference type="EMBL" id="WTPW01003165">
    <property type="protein sequence ID" value="KAF0352332.1"/>
    <property type="molecule type" value="Genomic_DNA"/>
</dbReference>
<reference evidence="1 2" key="1">
    <citation type="journal article" date="2019" name="Environ. Microbiol.">
        <title>At the nexus of three kingdoms: the genome of the mycorrhizal fungus Gigaspora margarita provides insights into plant, endobacterial and fungal interactions.</title>
        <authorList>
            <person name="Venice F."/>
            <person name="Ghignone S."/>
            <person name="Salvioli di Fossalunga A."/>
            <person name="Amselem J."/>
            <person name="Novero M."/>
            <person name="Xianan X."/>
            <person name="Sedzielewska Toro K."/>
            <person name="Morin E."/>
            <person name="Lipzen A."/>
            <person name="Grigoriev I.V."/>
            <person name="Henrissat B."/>
            <person name="Martin F.M."/>
            <person name="Bonfante P."/>
        </authorList>
    </citation>
    <scope>NUCLEOTIDE SEQUENCE [LARGE SCALE GENOMIC DNA]</scope>
    <source>
        <strain evidence="1 2">BEG34</strain>
    </source>
</reference>
<comment type="caution">
    <text evidence="1">The sequence shown here is derived from an EMBL/GenBank/DDBJ whole genome shotgun (WGS) entry which is preliminary data.</text>
</comment>
<dbReference type="AlphaFoldDB" id="A0A8H3WXW6"/>
<evidence type="ECO:0000313" key="1">
    <source>
        <dbReference type="EMBL" id="KAF0352332.1"/>
    </source>
</evidence>
<protein>
    <submittedName>
        <fullName evidence="1">Uncharacterized protein</fullName>
    </submittedName>
</protein>
<sequence length="138" mass="16209">MTYSKLAKVDYANRIKNPECCRTRIGVKQDIKENKSMVSIYYQKALKVKSTSRTYMIGFCHKKEDRDRDHTSGTNWMKLDKESRRKVECGRALSNGIRAKIDKDKRYNYQKLASTDHTDQVKDSENCYQVGIEVKRED</sequence>
<accession>A0A8H3WXW6</accession>
<organism evidence="1 2">
    <name type="scientific">Gigaspora margarita</name>
    <dbReference type="NCBI Taxonomy" id="4874"/>
    <lineage>
        <taxon>Eukaryota</taxon>
        <taxon>Fungi</taxon>
        <taxon>Fungi incertae sedis</taxon>
        <taxon>Mucoromycota</taxon>
        <taxon>Glomeromycotina</taxon>
        <taxon>Glomeromycetes</taxon>
        <taxon>Diversisporales</taxon>
        <taxon>Gigasporaceae</taxon>
        <taxon>Gigaspora</taxon>
    </lineage>
</organism>
<dbReference type="Proteomes" id="UP000439903">
    <property type="component" value="Unassembled WGS sequence"/>
</dbReference>
<name>A0A8H3WXW6_GIGMA</name>
<gene>
    <name evidence="1" type="ORF">F8M41_015250</name>
</gene>
<evidence type="ECO:0000313" key="2">
    <source>
        <dbReference type="Proteomes" id="UP000439903"/>
    </source>
</evidence>
<proteinExistence type="predicted"/>
<keyword evidence="2" id="KW-1185">Reference proteome</keyword>